<feature type="domain" description="HTH tetR-type" evidence="4">
    <location>
        <begin position="25"/>
        <end position="85"/>
    </location>
</feature>
<organism evidence="5 6">
    <name type="scientific">Epilithonimonas xixisoli</name>
    <dbReference type="NCBI Taxonomy" id="1476462"/>
    <lineage>
        <taxon>Bacteria</taxon>
        <taxon>Pseudomonadati</taxon>
        <taxon>Bacteroidota</taxon>
        <taxon>Flavobacteriia</taxon>
        <taxon>Flavobacteriales</taxon>
        <taxon>Weeksellaceae</taxon>
        <taxon>Chryseobacterium group</taxon>
        <taxon>Epilithonimonas</taxon>
    </lineage>
</organism>
<dbReference type="InterPro" id="IPR009057">
    <property type="entry name" value="Homeodomain-like_sf"/>
</dbReference>
<keyword evidence="1 2" id="KW-0238">DNA-binding</keyword>
<evidence type="ECO:0000256" key="3">
    <source>
        <dbReference type="SAM" id="MobiDB-lite"/>
    </source>
</evidence>
<dbReference type="Proteomes" id="UP000295313">
    <property type="component" value="Unassembled WGS sequence"/>
</dbReference>
<keyword evidence="6" id="KW-1185">Reference proteome</keyword>
<dbReference type="GO" id="GO:0003677">
    <property type="term" value="F:DNA binding"/>
    <property type="evidence" value="ECO:0007669"/>
    <property type="project" value="UniProtKB-UniRule"/>
</dbReference>
<sequence>MPNPKKQTPAKKERKVNSGPIREKARTMQKMVDAVGTVLQTQGYPGLTIANVTAQAGVDRRLVSTYFGNIDSLVATYLKQNDYWETTAKQNIDLMLQHPDRLGKAEIIGLLQGQFDAVMSNEVMQKTIHWELGEQNKTLRELADRREDTGEPVLRALEKNFANTNIDLRAIIALQISGLYYLSLHAKANGSTFCGIDINEADGKERISKAVEMVVEMVYEKEG</sequence>
<feature type="region of interest" description="Disordered" evidence="3">
    <location>
        <begin position="1"/>
        <end position="23"/>
    </location>
</feature>
<evidence type="ECO:0000256" key="1">
    <source>
        <dbReference type="ARBA" id="ARBA00023125"/>
    </source>
</evidence>
<reference evidence="5 6" key="1">
    <citation type="submission" date="2019-03" db="EMBL/GenBank/DDBJ databases">
        <title>Genomic Encyclopedia of Type Strains, Phase III (KMG-III): the genomes of soil and plant-associated and newly described type strains.</title>
        <authorList>
            <person name="Whitman W."/>
        </authorList>
    </citation>
    <scope>NUCLEOTIDE SEQUENCE [LARGE SCALE GENOMIC DNA]</scope>
    <source>
        <strain evidence="5 6">CGMCC 1.12802</strain>
    </source>
</reference>
<evidence type="ECO:0000256" key="2">
    <source>
        <dbReference type="PROSITE-ProRule" id="PRU00335"/>
    </source>
</evidence>
<dbReference type="InterPro" id="IPR001647">
    <property type="entry name" value="HTH_TetR"/>
</dbReference>
<evidence type="ECO:0000259" key="4">
    <source>
        <dbReference type="PROSITE" id="PS50977"/>
    </source>
</evidence>
<evidence type="ECO:0000313" key="5">
    <source>
        <dbReference type="EMBL" id="TDX87303.1"/>
    </source>
</evidence>
<dbReference type="AlphaFoldDB" id="A0A4R8IJV1"/>
<dbReference type="PROSITE" id="PS50977">
    <property type="entry name" value="HTH_TETR_2"/>
    <property type="match status" value="1"/>
</dbReference>
<dbReference type="EMBL" id="SOEO01000001">
    <property type="protein sequence ID" value="TDX87303.1"/>
    <property type="molecule type" value="Genomic_DNA"/>
</dbReference>
<dbReference type="SUPFAM" id="SSF46689">
    <property type="entry name" value="Homeodomain-like"/>
    <property type="match status" value="1"/>
</dbReference>
<name>A0A4R8IJV1_9FLAO</name>
<protein>
    <submittedName>
        <fullName evidence="5">TetR family transcriptional regulator</fullName>
    </submittedName>
</protein>
<dbReference type="RefSeq" id="WP_133943913.1">
    <property type="nucleotide sequence ID" value="NZ_SOEO01000001.1"/>
</dbReference>
<proteinExistence type="predicted"/>
<dbReference type="OrthoDB" id="836882at2"/>
<feature type="DNA-binding region" description="H-T-H motif" evidence="2">
    <location>
        <begin position="48"/>
        <end position="67"/>
    </location>
</feature>
<accession>A0A4R8IJV1</accession>
<dbReference type="Pfam" id="PF00440">
    <property type="entry name" value="TetR_N"/>
    <property type="match status" value="1"/>
</dbReference>
<comment type="caution">
    <text evidence="5">The sequence shown here is derived from an EMBL/GenBank/DDBJ whole genome shotgun (WGS) entry which is preliminary data.</text>
</comment>
<gene>
    <name evidence="5" type="ORF">B0I22_1491</name>
</gene>
<evidence type="ECO:0000313" key="6">
    <source>
        <dbReference type="Proteomes" id="UP000295313"/>
    </source>
</evidence>
<dbReference type="Gene3D" id="1.10.357.10">
    <property type="entry name" value="Tetracycline Repressor, domain 2"/>
    <property type="match status" value="1"/>
</dbReference>